<accession>A0A8E7G297</accession>
<evidence type="ECO:0000256" key="12">
    <source>
        <dbReference type="ARBA" id="ARBA00023125"/>
    </source>
</evidence>
<evidence type="ECO:0000256" key="5">
    <source>
        <dbReference type="ARBA" id="ARBA00022705"/>
    </source>
</evidence>
<keyword evidence="9" id="KW-0255">Endonuclease</keyword>
<keyword evidence="6" id="KW-0540">Nuclease</keyword>
<evidence type="ECO:0000313" key="14">
    <source>
        <dbReference type="EMBL" id="QVW56464.1"/>
    </source>
</evidence>
<feature type="domain" description="CRESS-DNA virus Rep endonuclease" evidence="13">
    <location>
        <begin position="4"/>
        <end position="109"/>
    </location>
</feature>
<evidence type="ECO:0000256" key="6">
    <source>
        <dbReference type="ARBA" id="ARBA00022722"/>
    </source>
</evidence>
<dbReference type="GO" id="GO:0016779">
    <property type="term" value="F:nucleotidyltransferase activity"/>
    <property type="evidence" value="ECO:0007669"/>
    <property type="project" value="UniProtKB-KW"/>
</dbReference>
<sequence>MSFTVNSKYVLLTYAQCGDLDGFTVMDRISSLGGECIVARESHEDGGVHLHVFCDFGRKFRSRKADVFDVDGVHPNIVASRGTPEKGYDYTIKDGDVICGGLARPEGKSGGGDGSVVSRWTEITGAGSREEFWELVHRLDPKSAACSFTSLSKYADWKFAVNPPCYESPGGITFVGGDMDRRDDWLSQSGIGSGEPLIDECLKYGDVEYAVFDDIRGGIKFFPSYKEWLGCQAWVTVKCLYREPKLIPWGKPSIWLSNTDPRAEMLQSEVDWMEKNCIFVEVNDPIFRANTE</sequence>
<dbReference type="GO" id="GO:0046872">
    <property type="term" value="F:metal ion binding"/>
    <property type="evidence" value="ECO:0007669"/>
    <property type="project" value="UniProtKB-KW"/>
</dbReference>
<dbReference type="GO" id="GO:0004519">
    <property type="term" value="F:endonuclease activity"/>
    <property type="evidence" value="ECO:0007669"/>
    <property type="project" value="UniProtKB-KW"/>
</dbReference>
<reference evidence="14" key="1">
    <citation type="submission" date="2020-10" db="EMBL/GenBank/DDBJ databases">
        <title>CRESS DNA virus dark matter in the feces of wild birds.</title>
        <authorList>
            <person name="Yang S."/>
            <person name="Zhang W."/>
        </authorList>
    </citation>
    <scope>NUCLEOTIDE SEQUENCE</scope>
    <source>
        <strain evidence="14">Rbf133gen1</strain>
    </source>
</reference>
<keyword evidence="10" id="KW-0378">Hydrolase</keyword>
<evidence type="ECO:0000256" key="8">
    <source>
        <dbReference type="ARBA" id="ARBA00022741"/>
    </source>
</evidence>
<protein>
    <submittedName>
        <fullName evidence="14">Replication-associated protein</fullName>
    </submittedName>
</protein>
<dbReference type="GO" id="GO:0003677">
    <property type="term" value="F:DNA binding"/>
    <property type="evidence" value="ECO:0007669"/>
    <property type="project" value="UniProtKB-KW"/>
</dbReference>
<proteinExistence type="predicted"/>
<keyword evidence="8" id="KW-0547">Nucleotide-binding</keyword>
<keyword evidence="3" id="KW-0808">Transferase</keyword>
<keyword evidence="7" id="KW-0479">Metal-binding</keyword>
<keyword evidence="5" id="KW-0235">DNA replication</keyword>
<evidence type="ECO:0000256" key="9">
    <source>
        <dbReference type="ARBA" id="ARBA00022759"/>
    </source>
</evidence>
<comment type="subcellular location">
    <subcellularLocation>
        <location evidence="1">Host nucleus</location>
    </subcellularLocation>
</comment>
<evidence type="ECO:0000256" key="1">
    <source>
        <dbReference type="ARBA" id="ARBA00004147"/>
    </source>
</evidence>
<evidence type="ECO:0000256" key="7">
    <source>
        <dbReference type="ARBA" id="ARBA00022723"/>
    </source>
</evidence>
<dbReference type="PROSITE" id="PS52020">
    <property type="entry name" value="CRESS_DNA_REP"/>
    <property type="match status" value="1"/>
</dbReference>
<evidence type="ECO:0000256" key="11">
    <source>
        <dbReference type="ARBA" id="ARBA00023124"/>
    </source>
</evidence>
<evidence type="ECO:0000256" key="4">
    <source>
        <dbReference type="ARBA" id="ARBA00022695"/>
    </source>
</evidence>
<keyword evidence="11" id="KW-0190">Covalent protein-DNA linkage</keyword>
<keyword evidence="12" id="KW-0238">DNA-binding</keyword>
<evidence type="ECO:0000256" key="2">
    <source>
        <dbReference type="ARBA" id="ARBA00022562"/>
    </source>
</evidence>
<dbReference type="EMBL" id="MW182932">
    <property type="protein sequence ID" value="QVW56464.1"/>
    <property type="molecule type" value="Genomic_DNA"/>
</dbReference>
<dbReference type="Pfam" id="PF00799">
    <property type="entry name" value="Gemini_AL1"/>
    <property type="match status" value="1"/>
</dbReference>
<dbReference type="GO" id="GO:0006260">
    <property type="term" value="P:DNA replication"/>
    <property type="evidence" value="ECO:0007669"/>
    <property type="project" value="UniProtKB-KW"/>
</dbReference>
<dbReference type="GO" id="GO:0000166">
    <property type="term" value="F:nucleotide binding"/>
    <property type="evidence" value="ECO:0007669"/>
    <property type="project" value="UniProtKB-KW"/>
</dbReference>
<dbReference type="GO" id="GO:0042025">
    <property type="term" value="C:host cell nucleus"/>
    <property type="evidence" value="ECO:0007669"/>
    <property type="project" value="UniProtKB-SubCell"/>
</dbReference>
<keyword evidence="2" id="KW-1048">Host nucleus</keyword>
<name>A0A8E7G297_9VIRU</name>
<evidence type="ECO:0000256" key="10">
    <source>
        <dbReference type="ARBA" id="ARBA00022801"/>
    </source>
</evidence>
<evidence type="ECO:0000256" key="3">
    <source>
        <dbReference type="ARBA" id="ARBA00022679"/>
    </source>
</evidence>
<evidence type="ECO:0000259" key="13">
    <source>
        <dbReference type="PROSITE" id="PS52020"/>
    </source>
</evidence>
<dbReference type="GO" id="GO:0016787">
    <property type="term" value="F:hydrolase activity"/>
    <property type="evidence" value="ECO:0007669"/>
    <property type="project" value="UniProtKB-KW"/>
</dbReference>
<organism evidence="14">
    <name type="scientific">Ficedula parva Genomoviridae sp</name>
    <dbReference type="NCBI Taxonomy" id="2814952"/>
    <lineage>
        <taxon>Viruses</taxon>
        <taxon>Monodnaviria</taxon>
        <taxon>Shotokuvirae</taxon>
        <taxon>Cressdnaviricota</taxon>
        <taxon>Repensiviricetes</taxon>
        <taxon>Geplafuvirales</taxon>
        <taxon>Genomoviridae</taxon>
    </lineage>
</organism>
<keyword evidence="4" id="KW-0548">Nucleotidyltransferase</keyword>
<dbReference type="InterPro" id="IPR049912">
    <property type="entry name" value="CRESS_DNA_REP"/>
</dbReference>